<reference evidence="1 2" key="1">
    <citation type="submission" date="2013-12" db="EMBL/GenBank/DDBJ databases">
        <title>Ecological redundancy of diverse viral populations within a natural community.</title>
        <authorList>
            <person name="Gregory A.C."/>
            <person name="LaButti K."/>
            <person name="Copeland A."/>
            <person name="Woyke T."/>
            <person name="Sullivan M.B."/>
        </authorList>
    </citation>
    <scope>NUCLEOTIDE SEQUENCE [LARGE SCALE GENOMIC DNA]</scope>
    <source>
        <strain evidence="1">Syn7803US103</strain>
    </source>
</reference>
<sequence>MKKFWSEVLLLPFTTNSQDNPLHENQVMALLDKFGYKYVWQPNGPQNSPDFRVTLDNGKTVDIECKSSKQAYPTYNGGLPKSGTVYVFSSSKYNETTIYFSDDVVSNRKRELFACLIAELQLVLDKYQAMPEWQDDNRGFNFYIRNMFTQSGGWKRTNYFKHTDRQLCESNVLNYDW</sequence>
<dbReference type="OrthoDB" id="31394at10239"/>
<name>A0A0E3FB20_9CAUD</name>
<evidence type="ECO:0008006" key="3">
    <source>
        <dbReference type="Google" id="ProtNLM"/>
    </source>
</evidence>
<evidence type="ECO:0000313" key="1">
    <source>
        <dbReference type="EMBL" id="AIX23941.1"/>
    </source>
</evidence>
<proteinExistence type="predicted"/>
<dbReference type="EMBL" id="KJ019069">
    <property type="protein sequence ID" value="AIX23941.1"/>
    <property type="molecule type" value="Genomic_DNA"/>
</dbReference>
<dbReference type="RefSeq" id="YP_009134028.1">
    <property type="nucleotide sequence ID" value="NC_026926.1"/>
</dbReference>
<protein>
    <recommendedName>
        <fullName evidence="3">Restriction endonuclease</fullName>
    </recommendedName>
</protein>
<dbReference type="Proteomes" id="UP000033008">
    <property type="component" value="Segment"/>
</dbReference>
<accession>A0A0E3FB20</accession>
<evidence type="ECO:0000313" key="2">
    <source>
        <dbReference type="Proteomes" id="UP000033008"/>
    </source>
</evidence>
<organism evidence="1 2">
    <name type="scientific">Synechococcus phage ACG-2014j</name>
    <dbReference type="NCBI Taxonomy" id="1493514"/>
    <lineage>
        <taxon>Viruses</taxon>
        <taxon>Duplodnaviria</taxon>
        <taxon>Heunggongvirae</taxon>
        <taxon>Uroviricota</taxon>
        <taxon>Caudoviricetes</taxon>
        <taxon>Pantevenvirales</taxon>
        <taxon>Kyanoviridae</taxon>
        <taxon>Potamoivirus</taxon>
        <taxon>Potamoivirus tusconj</taxon>
    </lineage>
</organism>
<gene>
    <name evidence="1" type="ORF">Syn7803US103_46</name>
</gene>
<dbReference type="KEGG" id="vg:24171224"/>
<dbReference type="GeneID" id="24171224"/>